<keyword evidence="1" id="KW-0378">Hydrolase</keyword>
<gene>
    <name evidence="1" type="ORF">ABVT43_15375</name>
</gene>
<evidence type="ECO:0000313" key="1">
    <source>
        <dbReference type="EMBL" id="MET1256520.1"/>
    </source>
</evidence>
<accession>A0ABV2BX68</accession>
<evidence type="ECO:0000313" key="2">
    <source>
        <dbReference type="Proteomes" id="UP001548189"/>
    </source>
</evidence>
<dbReference type="GO" id="GO:0016787">
    <property type="term" value="F:hydrolase activity"/>
    <property type="evidence" value="ECO:0007669"/>
    <property type="project" value="UniProtKB-KW"/>
</dbReference>
<dbReference type="SUPFAM" id="SSF53474">
    <property type="entry name" value="alpha/beta-Hydrolases"/>
    <property type="match status" value="1"/>
</dbReference>
<protein>
    <submittedName>
        <fullName evidence="1">Alpha/beta hydrolase</fullName>
    </submittedName>
</protein>
<dbReference type="Gene3D" id="3.40.50.1820">
    <property type="entry name" value="alpha/beta hydrolase"/>
    <property type="match status" value="1"/>
</dbReference>
<dbReference type="PANTHER" id="PTHR37946:SF1">
    <property type="entry name" value="SLL1969 PROTEIN"/>
    <property type="match status" value="1"/>
</dbReference>
<dbReference type="Pfam" id="PF02089">
    <property type="entry name" value="Palm_thioest"/>
    <property type="match status" value="1"/>
</dbReference>
<keyword evidence="2" id="KW-1185">Reference proteome</keyword>
<dbReference type="PANTHER" id="PTHR37946">
    <property type="entry name" value="SLL1969 PROTEIN"/>
    <property type="match status" value="1"/>
</dbReference>
<organism evidence="1 2">
    <name type="scientific">Aliikangiella maris</name>
    <dbReference type="NCBI Taxonomy" id="3162458"/>
    <lineage>
        <taxon>Bacteria</taxon>
        <taxon>Pseudomonadati</taxon>
        <taxon>Pseudomonadota</taxon>
        <taxon>Gammaproteobacteria</taxon>
        <taxon>Oceanospirillales</taxon>
        <taxon>Pleioneaceae</taxon>
        <taxon>Aliikangiella</taxon>
    </lineage>
</organism>
<dbReference type="Proteomes" id="UP001548189">
    <property type="component" value="Unassembled WGS sequence"/>
</dbReference>
<reference evidence="1 2" key="1">
    <citation type="submission" date="2024-06" db="EMBL/GenBank/DDBJ databases">
        <authorList>
            <person name="Li F."/>
        </authorList>
    </citation>
    <scope>NUCLEOTIDE SEQUENCE [LARGE SCALE GENOMIC DNA]</scope>
    <source>
        <strain evidence="1 2">GXAS 311</strain>
    </source>
</reference>
<name>A0ABV2BX68_9GAMM</name>
<dbReference type="EMBL" id="JBEVCJ010000023">
    <property type="protein sequence ID" value="MET1256520.1"/>
    <property type="molecule type" value="Genomic_DNA"/>
</dbReference>
<proteinExistence type="predicted"/>
<sequence>MSSSERPQAVILHGLGRGPRSMQKIALALEEQGYRVLNANYHGLTENYQSIIQSLAKTINQWLQPDNPIHFVGHSFGGILIRGLLAAHPEWKKGRCVMLGSPNKGTQTASFMLSHWWFKHFVPPVTADLTPDSQLIDTLPEPDIETGIIAGNVKFSLIVPVSWYYKKATDNAPGDGVVELSNTQCSTMTDFIVMPLHHSFMMWDSELIHEVLHFLAHGRFSKAYQPITS</sequence>
<comment type="caution">
    <text evidence="1">The sequence shown here is derived from an EMBL/GenBank/DDBJ whole genome shotgun (WGS) entry which is preliminary data.</text>
</comment>
<dbReference type="InterPro" id="IPR029058">
    <property type="entry name" value="AB_hydrolase_fold"/>
</dbReference>